<keyword evidence="1" id="KW-0489">Methyltransferase</keyword>
<evidence type="ECO:0000313" key="5">
    <source>
        <dbReference type="Proteomes" id="UP001500610"/>
    </source>
</evidence>
<dbReference type="InterPro" id="IPR002935">
    <property type="entry name" value="SAM_O-MeTrfase"/>
</dbReference>
<protein>
    <submittedName>
        <fullName evidence="4">O-methyltransferase</fullName>
    </submittedName>
</protein>
<accession>A0ABP9ISJ4</accession>
<keyword evidence="2" id="KW-0808">Transferase</keyword>
<evidence type="ECO:0000313" key="4">
    <source>
        <dbReference type="EMBL" id="GAA5008327.1"/>
    </source>
</evidence>
<dbReference type="PANTHER" id="PTHR10509:SF14">
    <property type="entry name" value="CAFFEOYL-COA O-METHYLTRANSFERASE 3-RELATED"/>
    <property type="match status" value="1"/>
</dbReference>
<gene>
    <name evidence="4" type="ORF">GCM10023257_63420</name>
</gene>
<sequence length="252" mass="26530">MVPGGKPLAVHPVPIVGSLRECSAYRKGTHMSQQTWTAVDDYFNDLLVEEDDALLQAVASSDAAGLPPHQVSPSQGKLLSLLATVRGARTVLEIGTLGGYSTIWLARALPADGRLVTLEADPACAAVAAANISRAGLDDIVDLRVGKALDSLPPLADEGHGPFDLVFIDADKPSNPQYLEWALKLTRPGSVIIGDNVVRDGAVADPASADPRVQGVRRFTELISAHPRLTATTIQTVGSKGYDGFTLALVTH</sequence>
<keyword evidence="5" id="KW-1185">Reference proteome</keyword>
<dbReference type="PANTHER" id="PTHR10509">
    <property type="entry name" value="O-METHYLTRANSFERASE-RELATED"/>
    <property type="match status" value="1"/>
</dbReference>
<dbReference type="EMBL" id="BAABIV010000032">
    <property type="protein sequence ID" value="GAA5008327.1"/>
    <property type="molecule type" value="Genomic_DNA"/>
</dbReference>
<keyword evidence="3" id="KW-0949">S-adenosyl-L-methionine</keyword>
<dbReference type="SUPFAM" id="SSF53335">
    <property type="entry name" value="S-adenosyl-L-methionine-dependent methyltransferases"/>
    <property type="match status" value="1"/>
</dbReference>
<dbReference type="InterPro" id="IPR029063">
    <property type="entry name" value="SAM-dependent_MTases_sf"/>
</dbReference>
<dbReference type="Proteomes" id="UP001500610">
    <property type="component" value="Unassembled WGS sequence"/>
</dbReference>
<dbReference type="Pfam" id="PF01596">
    <property type="entry name" value="Methyltransf_3"/>
    <property type="match status" value="1"/>
</dbReference>
<dbReference type="Gene3D" id="3.40.50.150">
    <property type="entry name" value="Vaccinia Virus protein VP39"/>
    <property type="match status" value="1"/>
</dbReference>
<dbReference type="InterPro" id="IPR050362">
    <property type="entry name" value="Cation-dep_OMT"/>
</dbReference>
<organism evidence="4 5">
    <name type="scientific">Streptomyces hyderabadensis</name>
    <dbReference type="NCBI Taxonomy" id="598549"/>
    <lineage>
        <taxon>Bacteria</taxon>
        <taxon>Bacillati</taxon>
        <taxon>Actinomycetota</taxon>
        <taxon>Actinomycetes</taxon>
        <taxon>Kitasatosporales</taxon>
        <taxon>Streptomycetaceae</taxon>
        <taxon>Streptomyces</taxon>
    </lineage>
</organism>
<evidence type="ECO:0000256" key="2">
    <source>
        <dbReference type="ARBA" id="ARBA00022679"/>
    </source>
</evidence>
<reference evidence="5" key="1">
    <citation type="journal article" date="2019" name="Int. J. Syst. Evol. Microbiol.">
        <title>The Global Catalogue of Microorganisms (GCM) 10K type strain sequencing project: providing services to taxonomists for standard genome sequencing and annotation.</title>
        <authorList>
            <consortium name="The Broad Institute Genomics Platform"/>
            <consortium name="The Broad Institute Genome Sequencing Center for Infectious Disease"/>
            <person name="Wu L."/>
            <person name="Ma J."/>
        </authorList>
    </citation>
    <scope>NUCLEOTIDE SEQUENCE [LARGE SCALE GENOMIC DNA]</scope>
    <source>
        <strain evidence="5">JCM 17657</strain>
    </source>
</reference>
<evidence type="ECO:0000256" key="1">
    <source>
        <dbReference type="ARBA" id="ARBA00022603"/>
    </source>
</evidence>
<evidence type="ECO:0000256" key="3">
    <source>
        <dbReference type="ARBA" id="ARBA00022691"/>
    </source>
</evidence>
<name>A0ABP9ISJ4_9ACTN</name>
<dbReference type="PROSITE" id="PS51682">
    <property type="entry name" value="SAM_OMT_I"/>
    <property type="match status" value="1"/>
</dbReference>
<proteinExistence type="predicted"/>
<comment type="caution">
    <text evidence="4">The sequence shown here is derived from an EMBL/GenBank/DDBJ whole genome shotgun (WGS) entry which is preliminary data.</text>
</comment>